<proteinExistence type="predicted"/>
<dbReference type="SUPFAM" id="SSF53448">
    <property type="entry name" value="Nucleotide-diphospho-sugar transferases"/>
    <property type="match status" value="1"/>
</dbReference>
<dbReference type="PANTHER" id="PTHR32385:SF15">
    <property type="entry name" value="INOSITOL PHOSPHOCERAMIDE MANNOSYLTRANSFERASE 1"/>
    <property type="match status" value="1"/>
</dbReference>
<dbReference type="Proteomes" id="UP001589854">
    <property type="component" value="Unassembled WGS sequence"/>
</dbReference>
<protein>
    <submittedName>
        <fullName evidence="1">Glycosyltransferase family 32 protein</fullName>
    </submittedName>
</protein>
<dbReference type="Gene3D" id="3.90.550.20">
    <property type="match status" value="1"/>
</dbReference>
<sequence>MESKSKIPKIIHYCWFGNNEKPEIVKKCIHSWREHLSEYKIIEWNEKNFDLNFNSYVKEAYEASKYAFVSDFVRVYALYHFGGIYLDTDVEVYRPFDDLLFHESFWGFEQENFIATSTIGAVEGNNLIKLFLDSYSEKHFLRNDGSYDDLTNVAIITKILEDMGLKADGHYQKIEGMGTFYPQTYFSPYDYINCRKFISNNTYAMHHFYKSWLPPRARFNSNVKKALSKVIGGNNIARLRKAFRRNLFIEGNNRD</sequence>
<dbReference type="PANTHER" id="PTHR32385">
    <property type="entry name" value="MANNOSYL PHOSPHORYLINOSITOL CERAMIDE SYNTHASE"/>
    <property type="match status" value="1"/>
</dbReference>
<keyword evidence="2" id="KW-1185">Reference proteome</keyword>
<name>A0ABV6GAK7_9BACI</name>
<dbReference type="RefSeq" id="WP_378929383.1">
    <property type="nucleotide sequence ID" value="NZ_JBHLVO010000001.1"/>
</dbReference>
<dbReference type="EMBL" id="JBHLVO010000001">
    <property type="protein sequence ID" value="MFC0269952.1"/>
    <property type="molecule type" value="Genomic_DNA"/>
</dbReference>
<gene>
    <name evidence="1" type="ORF">ACFFIX_00575</name>
</gene>
<accession>A0ABV6GAK7</accession>
<organism evidence="1 2">
    <name type="scientific">Metabacillus herbersteinensis</name>
    <dbReference type="NCBI Taxonomy" id="283816"/>
    <lineage>
        <taxon>Bacteria</taxon>
        <taxon>Bacillati</taxon>
        <taxon>Bacillota</taxon>
        <taxon>Bacilli</taxon>
        <taxon>Bacillales</taxon>
        <taxon>Bacillaceae</taxon>
        <taxon>Metabacillus</taxon>
    </lineage>
</organism>
<evidence type="ECO:0000313" key="2">
    <source>
        <dbReference type="Proteomes" id="UP001589854"/>
    </source>
</evidence>
<evidence type="ECO:0000313" key="1">
    <source>
        <dbReference type="EMBL" id="MFC0269952.1"/>
    </source>
</evidence>
<dbReference type="InterPro" id="IPR008441">
    <property type="entry name" value="AfumC-like_glycosyl_Trfase"/>
</dbReference>
<comment type="caution">
    <text evidence="1">The sequence shown here is derived from an EMBL/GenBank/DDBJ whole genome shotgun (WGS) entry which is preliminary data.</text>
</comment>
<reference evidence="1 2" key="1">
    <citation type="submission" date="2024-09" db="EMBL/GenBank/DDBJ databases">
        <authorList>
            <person name="Sun Q."/>
            <person name="Mori K."/>
        </authorList>
    </citation>
    <scope>NUCLEOTIDE SEQUENCE [LARGE SCALE GENOMIC DNA]</scope>
    <source>
        <strain evidence="1 2">CCM 7228</strain>
    </source>
</reference>
<dbReference type="Pfam" id="PF05704">
    <property type="entry name" value="Caps_synth"/>
    <property type="match status" value="1"/>
</dbReference>
<dbReference type="InterPro" id="IPR051706">
    <property type="entry name" value="Glycosyltransferase_domain"/>
</dbReference>
<dbReference type="InterPro" id="IPR029044">
    <property type="entry name" value="Nucleotide-diphossugar_trans"/>
</dbReference>